<dbReference type="PANTHER" id="PTHR27002">
    <property type="entry name" value="RECEPTOR-LIKE SERINE/THREONINE-PROTEIN KINASE SD1-8"/>
    <property type="match status" value="1"/>
</dbReference>
<keyword evidence="4 7" id="KW-0418">Kinase</keyword>
<evidence type="ECO:0000256" key="1">
    <source>
        <dbReference type="ARBA" id="ARBA00022527"/>
    </source>
</evidence>
<dbReference type="InterPro" id="IPR001245">
    <property type="entry name" value="Ser-Thr/Tyr_kinase_cat_dom"/>
</dbReference>
<comment type="caution">
    <text evidence="7">The sequence shown here is derived from an EMBL/GenBank/DDBJ whole genome shotgun (WGS) entry which is preliminary data.</text>
</comment>
<evidence type="ECO:0000313" key="8">
    <source>
        <dbReference type="Proteomes" id="UP000092600"/>
    </source>
</evidence>
<keyword evidence="3" id="KW-0547">Nucleotide-binding</keyword>
<keyword evidence="2" id="KW-0808">Transferase</keyword>
<dbReference type="PANTHER" id="PTHR27002:SF181">
    <property type="entry name" value="RECEPTOR-LIKE SERINE_THREONINE-PROTEIN KINASE"/>
    <property type="match status" value="1"/>
</dbReference>
<feature type="non-terminal residue" evidence="7">
    <location>
        <position position="1"/>
    </location>
</feature>
<keyword evidence="7" id="KW-0675">Receptor</keyword>
<dbReference type="Proteomes" id="UP000092600">
    <property type="component" value="Unassembled WGS sequence"/>
</dbReference>
<dbReference type="SUPFAM" id="SSF56112">
    <property type="entry name" value="Protein kinase-like (PK-like)"/>
    <property type="match status" value="1"/>
</dbReference>
<dbReference type="GO" id="GO:0005524">
    <property type="term" value="F:ATP binding"/>
    <property type="evidence" value="ECO:0007669"/>
    <property type="project" value="UniProtKB-KW"/>
</dbReference>
<dbReference type="EMBL" id="LSRQ01006100">
    <property type="protein sequence ID" value="OAY66577.1"/>
    <property type="molecule type" value="Genomic_DNA"/>
</dbReference>
<keyword evidence="5" id="KW-0067">ATP-binding</keyword>
<keyword evidence="1" id="KW-0723">Serine/threonine-protein kinase</keyword>
<feature type="non-terminal residue" evidence="7">
    <location>
        <position position="101"/>
    </location>
</feature>
<evidence type="ECO:0000256" key="5">
    <source>
        <dbReference type="ARBA" id="ARBA00022840"/>
    </source>
</evidence>
<reference evidence="7 8" key="1">
    <citation type="journal article" date="2016" name="DNA Res.">
        <title>The draft genome of MD-2 pineapple using hybrid error correction of long reads.</title>
        <authorList>
            <person name="Redwan R.M."/>
            <person name="Saidin A."/>
            <person name="Kumar S.V."/>
        </authorList>
    </citation>
    <scope>NUCLEOTIDE SEQUENCE [LARGE SCALE GENOMIC DNA]</scope>
    <source>
        <strain evidence="8">cv. MD2</strain>
        <tissue evidence="7">Leaf</tissue>
    </source>
</reference>
<sequence>SSGSIVVKRLSSSSGQGLEVLENEITLIAKLQHRNLVKLLGYCIQKEEKILICEYMPNKSLNFYIFNCISSPLSHPLKSSNILLDREMNSNILDFGLARIK</sequence>
<evidence type="ECO:0000313" key="7">
    <source>
        <dbReference type="EMBL" id="OAY66577.1"/>
    </source>
</evidence>
<evidence type="ECO:0000259" key="6">
    <source>
        <dbReference type="Pfam" id="PF07714"/>
    </source>
</evidence>
<accession>A0A199UP35</accession>
<keyword evidence="7" id="KW-0430">Lectin</keyword>
<dbReference type="AlphaFoldDB" id="A0A199UP35"/>
<dbReference type="InterPro" id="IPR011009">
    <property type="entry name" value="Kinase-like_dom_sf"/>
</dbReference>
<dbReference type="Gene3D" id="3.30.200.20">
    <property type="entry name" value="Phosphorylase Kinase, domain 1"/>
    <property type="match status" value="1"/>
</dbReference>
<evidence type="ECO:0000256" key="3">
    <source>
        <dbReference type="ARBA" id="ARBA00022741"/>
    </source>
</evidence>
<proteinExistence type="predicted"/>
<dbReference type="Pfam" id="PF07714">
    <property type="entry name" value="PK_Tyr_Ser-Thr"/>
    <property type="match status" value="1"/>
</dbReference>
<protein>
    <submittedName>
        <fullName evidence="7">G-type lectin S-receptor-like serine/threonine-protein kinase</fullName>
    </submittedName>
</protein>
<dbReference type="GO" id="GO:0004674">
    <property type="term" value="F:protein serine/threonine kinase activity"/>
    <property type="evidence" value="ECO:0007669"/>
    <property type="project" value="UniProtKB-KW"/>
</dbReference>
<organism evidence="7 8">
    <name type="scientific">Ananas comosus</name>
    <name type="common">Pineapple</name>
    <name type="synonym">Ananas ananas</name>
    <dbReference type="NCBI Taxonomy" id="4615"/>
    <lineage>
        <taxon>Eukaryota</taxon>
        <taxon>Viridiplantae</taxon>
        <taxon>Streptophyta</taxon>
        <taxon>Embryophyta</taxon>
        <taxon>Tracheophyta</taxon>
        <taxon>Spermatophyta</taxon>
        <taxon>Magnoliopsida</taxon>
        <taxon>Liliopsida</taxon>
        <taxon>Poales</taxon>
        <taxon>Bromeliaceae</taxon>
        <taxon>Bromelioideae</taxon>
        <taxon>Ananas</taxon>
    </lineage>
</organism>
<name>A0A199UP35_ANACO</name>
<dbReference type="GO" id="GO:0030246">
    <property type="term" value="F:carbohydrate binding"/>
    <property type="evidence" value="ECO:0007669"/>
    <property type="project" value="UniProtKB-KW"/>
</dbReference>
<dbReference type="GO" id="GO:0005886">
    <property type="term" value="C:plasma membrane"/>
    <property type="evidence" value="ECO:0007669"/>
    <property type="project" value="TreeGrafter"/>
</dbReference>
<dbReference type="STRING" id="4615.A0A199UP35"/>
<gene>
    <name evidence="7" type="ORF">ACMD2_27177</name>
</gene>
<evidence type="ECO:0000256" key="4">
    <source>
        <dbReference type="ARBA" id="ARBA00022777"/>
    </source>
</evidence>
<feature type="domain" description="Serine-threonine/tyrosine-protein kinase catalytic" evidence="6">
    <location>
        <begin position="4"/>
        <end position="65"/>
    </location>
</feature>
<evidence type="ECO:0000256" key="2">
    <source>
        <dbReference type="ARBA" id="ARBA00022679"/>
    </source>
</evidence>